<dbReference type="InterPro" id="IPR007278">
    <property type="entry name" value="DUF397"/>
</dbReference>
<feature type="domain" description="DUF397" evidence="1">
    <location>
        <begin position="10"/>
        <end position="67"/>
    </location>
</feature>
<evidence type="ECO:0000313" key="3">
    <source>
        <dbReference type="Proteomes" id="UP000501179"/>
    </source>
</evidence>
<reference evidence="2 3" key="1">
    <citation type="submission" date="2020-03" db="EMBL/GenBank/DDBJ databases">
        <title>A novel species.</title>
        <authorList>
            <person name="Gao J."/>
        </authorList>
    </citation>
    <scope>NUCLEOTIDE SEQUENCE [LARGE SCALE GENOMIC DNA]</scope>
    <source>
        <strain evidence="2 3">QMT-12</strain>
    </source>
</reference>
<evidence type="ECO:0000313" key="2">
    <source>
        <dbReference type="EMBL" id="QIQ05387.1"/>
    </source>
</evidence>
<dbReference type="AlphaFoldDB" id="A0A6G9H5K0"/>
<protein>
    <submittedName>
        <fullName evidence="2">DUF397 domain-containing protein</fullName>
    </submittedName>
</protein>
<dbReference type="KEGG" id="slia:HA039_26610"/>
<evidence type="ECO:0000259" key="1">
    <source>
        <dbReference type="Pfam" id="PF04149"/>
    </source>
</evidence>
<keyword evidence="3" id="KW-1185">Reference proteome</keyword>
<dbReference type="Pfam" id="PF04149">
    <property type="entry name" value="DUF397"/>
    <property type="match status" value="1"/>
</dbReference>
<organism evidence="2 3">
    <name type="scientific">Streptomyces liangshanensis</name>
    <dbReference type="NCBI Taxonomy" id="2717324"/>
    <lineage>
        <taxon>Bacteria</taxon>
        <taxon>Bacillati</taxon>
        <taxon>Actinomycetota</taxon>
        <taxon>Actinomycetes</taxon>
        <taxon>Kitasatosporales</taxon>
        <taxon>Streptomycetaceae</taxon>
        <taxon>Streptomyces</taxon>
    </lineage>
</organism>
<dbReference type="RefSeq" id="WP_167033889.1">
    <property type="nucleotide sequence ID" value="NZ_CP050177.1"/>
</dbReference>
<sequence>MKGNSDVAGAEWIKSTYSNGDGGSCVEWAPGYAAATGLVPVRDSKDPRRPALLIGADAFSSFVRGVRLGSRWE</sequence>
<accession>A0A6G9H5K0</accession>
<dbReference type="Proteomes" id="UP000501179">
    <property type="component" value="Chromosome"/>
</dbReference>
<dbReference type="EMBL" id="CP050177">
    <property type="protein sequence ID" value="QIQ05387.1"/>
    <property type="molecule type" value="Genomic_DNA"/>
</dbReference>
<name>A0A6G9H5K0_9ACTN</name>
<gene>
    <name evidence="2" type="ORF">HA039_26610</name>
</gene>
<proteinExistence type="predicted"/>